<sequence length="443" mass="51058">MLKTKWNHLADLPLYDVSSEDVGMLIGMNVPLAHRHYDIRMPNHGSTGPMGLRTPFGWTVVGQVPTTDHCLEPNVGQLSIRRHQCTPVSELEQLKRDTERFWTIERFETPREERIQPEDRMAMDMLRRSTRFTGNRYEVGILWKSTNPLLPDNRAAMLRRFYRSERRLLSDPWLAKAYAEKMEESLRLGHAERVEEVGSDIQPGRTWFLPHHAVISPQKPGKVRVVFDAPARHKGISLNDCLVKGPDFLVDLTGLLLRFRLRRIPLSADIEKMYHQVEVPPADRSALQFFWRPPGSKTRPSVYRMRVHVFGVTCSPSCCMYALRQAAEANQRVYPQAAERILRNMYVDNLLDSVDSVEEAQEMYRQLVTMLSSSGFRLRQWASSSRELLAGIPVTERADPQVDLARDTLGKEKTLGLVWDCEKDAFCFNWSQLDDRPHSSANF</sequence>
<dbReference type="Gene3D" id="3.10.10.10">
    <property type="entry name" value="HIV Type 1 Reverse Transcriptase, subunit A, domain 1"/>
    <property type="match status" value="1"/>
</dbReference>
<dbReference type="InterPro" id="IPR043128">
    <property type="entry name" value="Rev_trsase/Diguanyl_cyclase"/>
</dbReference>
<dbReference type="CDD" id="cd01644">
    <property type="entry name" value="RT_pepA17"/>
    <property type="match status" value="1"/>
</dbReference>
<name>A0A5S6QTV2_TRIMR</name>
<protein>
    <submittedName>
        <fullName evidence="2">Reverse transcriptase domain-containing protein</fullName>
    </submittedName>
</protein>
<dbReference type="WBParaSite" id="TMUE_3000010836.1">
    <property type="protein sequence ID" value="TMUE_3000010836.1"/>
    <property type="gene ID" value="WBGene00301093"/>
</dbReference>
<accession>A0A5S6QTV2</accession>
<dbReference type="SUPFAM" id="SSF56672">
    <property type="entry name" value="DNA/RNA polymerases"/>
    <property type="match status" value="1"/>
</dbReference>
<organism evidence="1 2">
    <name type="scientific">Trichuris muris</name>
    <name type="common">Mouse whipworm</name>
    <dbReference type="NCBI Taxonomy" id="70415"/>
    <lineage>
        <taxon>Eukaryota</taxon>
        <taxon>Metazoa</taxon>
        <taxon>Ecdysozoa</taxon>
        <taxon>Nematoda</taxon>
        <taxon>Enoplea</taxon>
        <taxon>Dorylaimia</taxon>
        <taxon>Trichinellida</taxon>
        <taxon>Trichuridae</taxon>
        <taxon>Trichuris</taxon>
    </lineage>
</organism>
<dbReference type="Proteomes" id="UP000046395">
    <property type="component" value="Unassembled WGS sequence"/>
</dbReference>
<dbReference type="STRING" id="70415.A0A5S6QTV2"/>
<evidence type="ECO:0000313" key="2">
    <source>
        <dbReference type="WBParaSite" id="TMUE_3000010836.1"/>
    </source>
</evidence>
<proteinExistence type="predicted"/>
<dbReference type="AlphaFoldDB" id="A0A5S6QTV2"/>
<dbReference type="InterPro" id="IPR043502">
    <property type="entry name" value="DNA/RNA_pol_sf"/>
</dbReference>
<keyword evidence="1" id="KW-1185">Reference proteome</keyword>
<evidence type="ECO:0000313" key="1">
    <source>
        <dbReference type="Proteomes" id="UP000046395"/>
    </source>
</evidence>
<reference evidence="2" key="1">
    <citation type="submission" date="2019-12" db="UniProtKB">
        <authorList>
            <consortium name="WormBaseParasite"/>
        </authorList>
    </citation>
    <scope>IDENTIFICATION</scope>
</reference>
<dbReference type="PANTHER" id="PTHR47331">
    <property type="entry name" value="PHD-TYPE DOMAIN-CONTAINING PROTEIN"/>
    <property type="match status" value="1"/>
</dbReference>
<dbReference type="Gene3D" id="3.30.70.270">
    <property type="match status" value="1"/>
</dbReference>